<feature type="compositionally biased region" description="Basic and acidic residues" evidence="11">
    <location>
        <begin position="163"/>
        <end position="186"/>
    </location>
</feature>
<keyword evidence="6 12" id="KW-0472">Membrane</keyword>
<protein>
    <recommendedName>
        <fullName evidence="13">G-protein coupled receptors family 1 profile domain-containing protein</fullName>
    </recommendedName>
</protein>
<feature type="transmembrane region" description="Helical" evidence="12">
    <location>
        <begin position="851"/>
        <end position="869"/>
    </location>
</feature>
<feature type="compositionally biased region" description="Basic and acidic residues" evidence="11">
    <location>
        <begin position="515"/>
        <end position="537"/>
    </location>
</feature>
<feature type="compositionally biased region" description="Polar residues" evidence="11">
    <location>
        <begin position="399"/>
        <end position="408"/>
    </location>
</feature>
<evidence type="ECO:0000256" key="2">
    <source>
        <dbReference type="ARBA" id="ARBA00022475"/>
    </source>
</evidence>
<evidence type="ECO:0000256" key="12">
    <source>
        <dbReference type="SAM" id="Phobius"/>
    </source>
</evidence>
<keyword evidence="3 10" id="KW-0812">Transmembrane</keyword>
<feature type="compositionally biased region" description="Low complexity" evidence="11">
    <location>
        <begin position="627"/>
        <end position="638"/>
    </location>
</feature>
<evidence type="ECO:0000256" key="9">
    <source>
        <dbReference type="ARBA" id="ARBA00023224"/>
    </source>
</evidence>
<keyword evidence="8 10" id="KW-0675">Receptor</keyword>
<feature type="region of interest" description="Disordered" evidence="11">
    <location>
        <begin position="163"/>
        <end position="204"/>
    </location>
</feature>
<dbReference type="PANTHER" id="PTHR24248:SF125">
    <property type="entry name" value="DOPAMINE D2-LIKE RECEPTOR"/>
    <property type="match status" value="1"/>
</dbReference>
<evidence type="ECO:0000256" key="5">
    <source>
        <dbReference type="ARBA" id="ARBA00023040"/>
    </source>
</evidence>
<dbReference type="InterPro" id="IPR000276">
    <property type="entry name" value="GPCR_Rhodpsn"/>
</dbReference>
<evidence type="ECO:0000313" key="15">
    <source>
        <dbReference type="Proteomes" id="UP001208570"/>
    </source>
</evidence>
<gene>
    <name evidence="14" type="ORF">LSH36_603g00004</name>
</gene>
<dbReference type="SUPFAM" id="SSF81321">
    <property type="entry name" value="Family A G protein-coupled receptor-like"/>
    <property type="match status" value="2"/>
</dbReference>
<comment type="caution">
    <text evidence="14">The sequence shown here is derived from an EMBL/GenBank/DDBJ whole genome shotgun (WGS) entry which is preliminary data.</text>
</comment>
<keyword evidence="2" id="KW-1003">Cell membrane</keyword>
<dbReference type="GO" id="GO:0005886">
    <property type="term" value="C:plasma membrane"/>
    <property type="evidence" value="ECO:0007669"/>
    <property type="project" value="UniProtKB-SubCell"/>
</dbReference>
<feature type="domain" description="G-protein coupled receptors family 1 profile" evidence="13">
    <location>
        <begin position="1"/>
        <end position="128"/>
    </location>
</feature>
<keyword evidence="15" id="KW-1185">Reference proteome</keyword>
<evidence type="ECO:0000256" key="6">
    <source>
        <dbReference type="ARBA" id="ARBA00023136"/>
    </source>
</evidence>
<dbReference type="EMBL" id="JAODUP010000603">
    <property type="protein sequence ID" value="KAK2146512.1"/>
    <property type="molecule type" value="Genomic_DNA"/>
</dbReference>
<feature type="domain" description="G-protein coupled receptors family 1 profile" evidence="13">
    <location>
        <begin position="775"/>
        <end position="866"/>
    </location>
</feature>
<feature type="transmembrane region" description="Helical" evidence="12">
    <location>
        <begin position="811"/>
        <end position="831"/>
    </location>
</feature>
<feature type="transmembrane region" description="Helical" evidence="12">
    <location>
        <begin position="39"/>
        <end position="63"/>
    </location>
</feature>
<evidence type="ECO:0000256" key="11">
    <source>
        <dbReference type="SAM" id="MobiDB-lite"/>
    </source>
</evidence>
<dbReference type="InterPro" id="IPR017452">
    <property type="entry name" value="GPCR_Rhodpsn_7TM"/>
</dbReference>
<dbReference type="AlphaFoldDB" id="A0AAD9MUQ9"/>
<feature type="compositionally biased region" description="Polar residues" evidence="11">
    <location>
        <begin position="613"/>
        <end position="626"/>
    </location>
</feature>
<feature type="compositionally biased region" description="Low complexity" evidence="11">
    <location>
        <begin position="363"/>
        <end position="376"/>
    </location>
</feature>
<evidence type="ECO:0000256" key="7">
    <source>
        <dbReference type="ARBA" id="ARBA00023157"/>
    </source>
</evidence>
<name>A0AAD9MUQ9_9ANNE</name>
<feature type="compositionally biased region" description="Polar residues" evidence="11">
    <location>
        <begin position="553"/>
        <end position="579"/>
    </location>
</feature>
<evidence type="ECO:0000259" key="13">
    <source>
        <dbReference type="PROSITE" id="PS50262"/>
    </source>
</evidence>
<dbReference type="Pfam" id="PF00001">
    <property type="entry name" value="7tm_1"/>
    <property type="match status" value="2"/>
</dbReference>
<reference evidence="14" key="1">
    <citation type="journal article" date="2023" name="Mol. Biol. Evol.">
        <title>Third-Generation Sequencing Reveals the Adaptive Role of the Epigenome in Three Deep-Sea Polychaetes.</title>
        <authorList>
            <person name="Perez M."/>
            <person name="Aroh O."/>
            <person name="Sun Y."/>
            <person name="Lan Y."/>
            <person name="Juniper S.K."/>
            <person name="Young C.R."/>
            <person name="Angers B."/>
            <person name="Qian P.Y."/>
        </authorList>
    </citation>
    <scope>NUCLEOTIDE SEQUENCE</scope>
    <source>
        <strain evidence="14">P08H-3</strain>
    </source>
</reference>
<evidence type="ECO:0000313" key="14">
    <source>
        <dbReference type="EMBL" id="KAK2146512.1"/>
    </source>
</evidence>
<feature type="region of interest" description="Disordered" evidence="11">
    <location>
        <begin position="278"/>
        <end position="303"/>
    </location>
</feature>
<dbReference type="Proteomes" id="UP001208570">
    <property type="component" value="Unassembled WGS sequence"/>
</dbReference>
<keyword evidence="5 10" id="KW-0297">G-protein coupled receptor</keyword>
<evidence type="ECO:0000256" key="10">
    <source>
        <dbReference type="RuleBase" id="RU000688"/>
    </source>
</evidence>
<keyword evidence="4 12" id="KW-1133">Transmembrane helix</keyword>
<feature type="region of interest" description="Disordered" evidence="11">
    <location>
        <begin position="362"/>
        <end position="414"/>
    </location>
</feature>
<feature type="compositionally biased region" description="Polar residues" evidence="11">
    <location>
        <begin position="639"/>
        <end position="649"/>
    </location>
</feature>
<organism evidence="14 15">
    <name type="scientific">Paralvinella palmiformis</name>
    <dbReference type="NCBI Taxonomy" id="53620"/>
    <lineage>
        <taxon>Eukaryota</taxon>
        <taxon>Metazoa</taxon>
        <taxon>Spiralia</taxon>
        <taxon>Lophotrochozoa</taxon>
        <taxon>Annelida</taxon>
        <taxon>Polychaeta</taxon>
        <taxon>Sedentaria</taxon>
        <taxon>Canalipalpata</taxon>
        <taxon>Terebellida</taxon>
        <taxon>Terebelliformia</taxon>
        <taxon>Alvinellidae</taxon>
        <taxon>Paralvinella</taxon>
    </lineage>
</organism>
<evidence type="ECO:0000256" key="3">
    <source>
        <dbReference type="ARBA" id="ARBA00022692"/>
    </source>
</evidence>
<keyword evidence="7" id="KW-1015">Disulfide bond</keyword>
<keyword evidence="9 10" id="KW-0807">Transducer</keyword>
<evidence type="ECO:0000256" key="8">
    <source>
        <dbReference type="ARBA" id="ARBA00023170"/>
    </source>
</evidence>
<feature type="transmembrane region" description="Helical" evidence="12">
    <location>
        <begin position="83"/>
        <end position="105"/>
    </location>
</feature>
<dbReference type="PROSITE" id="PS50262">
    <property type="entry name" value="G_PROTEIN_RECEP_F1_2"/>
    <property type="match status" value="2"/>
</dbReference>
<dbReference type="GO" id="GO:0004930">
    <property type="term" value="F:G protein-coupled receptor activity"/>
    <property type="evidence" value="ECO:0007669"/>
    <property type="project" value="UniProtKB-KW"/>
</dbReference>
<comment type="subcellular location">
    <subcellularLocation>
        <location evidence="1">Cell membrane</location>
        <topology evidence="1">Multi-pass membrane protein</topology>
    </subcellularLocation>
</comment>
<comment type="similarity">
    <text evidence="10">Belongs to the G-protein coupled receptor 1 family.</text>
</comment>
<dbReference type="PRINTS" id="PR00237">
    <property type="entry name" value="GPCRRHODOPSN"/>
</dbReference>
<feature type="region of interest" description="Disordered" evidence="11">
    <location>
        <begin position="613"/>
        <end position="653"/>
    </location>
</feature>
<feature type="compositionally biased region" description="Low complexity" evidence="11">
    <location>
        <begin position="290"/>
        <end position="299"/>
    </location>
</feature>
<evidence type="ECO:0000256" key="4">
    <source>
        <dbReference type="ARBA" id="ARBA00022989"/>
    </source>
</evidence>
<accession>A0AAD9MUQ9</accession>
<feature type="region of interest" description="Disordered" evidence="11">
    <location>
        <begin position="515"/>
        <end position="579"/>
    </location>
</feature>
<evidence type="ECO:0000256" key="1">
    <source>
        <dbReference type="ARBA" id="ARBA00004651"/>
    </source>
</evidence>
<dbReference type="Gene3D" id="1.20.1070.10">
    <property type="entry name" value="Rhodopsin 7-helix transmembrane proteins"/>
    <property type="match status" value="2"/>
</dbReference>
<proteinExistence type="inferred from homology"/>
<dbReference type="PROSITE" id="PS00237">
    <property type="entry name" value="G_PROTEIN_RECEP_F1_1"/>
    <property type="match status" value="1"/>
</dbReference>
<dbReference type="PANTHER" id="PTHR24248">
    <property type="entry name" value="ADRENERGIC RECEPTOR-RELATED G-PROTEIN COUPLED RECEPTOR"/>
    <property type="match status" value="1"/>
</dbReference>
<sequence length="924" mass="101180">MDVLMCTASIWHMCTMSMDRYFTLKYPMKYGRNKTKMMVVLKIAFVWIISIAICSPLCIMGFIDYNNVYDAELLLCAPNIPNFVIYGSVFAFYVPLFIMVVTYLLTTRILRSNQKLMGNMIQEQEAYRKSGQQNGGLLGNGLARGTNGMATISLPIRKTTIRSRETSISERASMHESVDFLERRSGSSDSPRSAMGDKSALPPEEMAIPKVEEPGREPVHLESAYQPLSPLDGVGHFGFCAGQIHATLGNQAALSVSQPHLPSMREDKHARGEHRLLAPSKSHNSLNTRQQQQQQQQQQYRSQLSVSHLESVKNFDSIISLNSMLSQNWGSEAWSDFDDPAMFEKLSQIEAEMDECLDDEIEANSPTANTPTTSTTNDPGRIGSGDTESSRDPYGVANVDSTPGSGNVFSPDDSTKGVFLYPDTTSLSPDNDIGSSFQQRCAHEEKVQTRRLGSTPSVSITPLYCQSSTSGSNSLCTSPLSPTMIPTNASLGDGQCLSTAINRPSSPAIMIEDTSRKTNLHSDELSQRNAGIDHSEYITRANSCREKTRKRTMTPSHSTLSDNTSSNYQPSSSDGPSRTRLQLDLDTLVLTVLPDYNPPPGICGTVAPIITTSPASTRSQSSPPNGSASPISSRPSFSTCQLNSPSSAGSPWEHRICSGTDALSVTAADDYAGLNCRLMAPAVGNPGKLSAGNNGGSSKSDATSLSPCGSLCPQSCQSPSLVDTELISQEVERSTDDTLSDQQSFSTSSASRYHIPSLAVHWSGKEHGIHLGTFLRQVSFRRSTYDGLGFAKKKRMISKRRATNEKKASKVLGIIFAVFVVLWSPFFVVNIMTATCIQCRHAITPPVVTSLVWLGYLSSLANPIIYTMFNTSFRRAFINIITCRLRHQRMTREGTRGNNRKKAKQNLGTSTYYSTYISERRTNQ</sequence>